<evidence type="ECO:0000259" key="3">
    <source>
        <dbReference type="Pfam" id="PF01471"/>
    </source>
</evidence>
<evidence type="ECO:0000256" key="1">
    <source>
        <dbReference type="SAM" id="MobiDB-lite"/>
    </source>
</evidence>
<feature type="compositionally biased region" description="Polar residues" evidence="1">
    <location>
        <begin position="43"/>
        <end position="53"/>
    </location>
</feature>
<dbReference type="RefSeq" id="WP_313831378.1">
    <property type="nucleotide sequence ID" value="NZ_JAQOUE010000001.1"/>
</dbReference>
<name>A0ABU3K3S8_9BACT</name>
<organism evidence="4 5">
    <name type="scientific">Candidatus Nitronereus thalassa</name>
    <dbReference type="NCBI Taxonomy" id="3020898"/>
    <lineage>
        <taxon>Bacteria</taxon>
        <taxon>Pseudomonadati</taxon>
        <taxon>Nitrospirota</taxon>
        <taxon>Nitrospiria</taxon>
        <taxon>Nitrospirales</taxon>
        <taxon>Nitrospiraceae</taxon>
        <taxon>Candidatus Nitronereus</taxon>
    </lineage>
</organism>
<dbReference type="InterPro" id="IPR002477">
    <property type="entry name" value="Peptidoglycan-bd-like"/>
</dbReference>
<dbReference type="Pfam" id="PF01471">
    <property type="entry name" value="PG_binding_1"/>
    <property type="match status" value="1"/>
</dbReference>
<dbReference type="SUPFAM" id="SSF47090">
    <property type="entry name" value="PGBD-like"/>
    <property type="match status" value="1"/>
</dbReference>
<feature type="chain" id="PRO_5045096396" evidence="2">
    <location>
        <begin position="23"/>
        <end position="301"/>
    </location>
</feature>
<proteinExistence type="predicted"/>
<gene>
    <name evidence="4" type="ORF">PPG34_01575</name>
</gene>
<accession>A0ABU3K3S8</accession>
<protein>
    <submittedName>
        <fullName evidence="4">Peptidoglycan-binding domain-containing protein</fullName>
    </submittedName>
</protein>
<evidence type="ECO:0000313" key="5">
    <source>
        <dbReference type="Proteomes" id="UP001250932"/>
    </source>
</evidence>
<dbReference type="Gene3D" id="1.10.101.10">
    <property type="entry name" value="PGBD-like superfamily/PGBD"/>
    <property type="match status" value="1"/>
</dbReference>
<dbReference type="EMBL" id="JAQOUE010000001">
    <property type="protein sequence ID" value="MDT7041019.1"/>
    <property type="molecule type" value="Genomic_DNA"/>
</dbReference>
<feature type="signal peptide" evidence="2">
    <location>
        <begin position="1"/>
        <end position="22"/>
    </location>
</feature>
<dbReference type="Proteomes" id="UP001250932">
    <property type="component" value="Unassembled WGS sequence"/>
</dbReference>
<keyword evidence="2" id="KW-0732">Signal</keyword>
<sequence>MRRSFLVIGILFVFSLSSTALAETAKPNHGKHAEDPSKPSIKAGTSQTSNQQSEEAKELEKLKPEEYRLLVLGTQIYLGRFGYGVGPFTGELDQQTQKALREYQKNVGIAETGTINKETLKHLTDDNNTLDQILPFIPKFNFKDEHWPETVSAHGTWAVENLPVAEALQTSQISCHRKWNLCAVSTAKLSPGYTPTLLSYTNIYEVETWNDTDIITKPSKTGTCVSTILQIRKEENSVTRLTSFERSNDGPCATVTARDIPMQLADGSQIYLALKQQKTQDSQRILRVKHSTGKSENSQNP</sequence>
<dbReference type="InterPro" id="IPR036366">
    <property type="entry name" value="PGBDSf"/>
</dbReference>
<evidence type="ECO:0000313" key="4">
    <source>
        <dbReference type="EMBL" id="MDT7041019.1"/>
    </source>
</evidence>
<feature type="domain" description="Peptidoglycan binding-like" evidence="3">
    <location>
        <begin position="75"/>
        <end position="123"/>
    </location>
</feature>
<comment type="caution">
    <text evidence="4">The sequence shown here is derived from an EMBL/GenBank/DDBJ whole genome shotgun (WGS) entry which is preliminary data.</text>
</comment>
<evidence type="ECO:0000256" key="2">
    <source>
        <dbReference type="SAM" id="SignalP"/>
    </source>
</evidence>
<keyword evidence="5" id="KW-1185">Reference proteome</keyword>
<feature type="region of interest" description="Disordered" evidence="1">
    <location>
        <begin position="25"/>
        <end position="59"/>
    </location>
</feature>
<dbReference type="InterPro" id="IPR036365">
    <property type="entry name" value="PGBD-like_sf"/>
</dbReference>
<reference evidence="4 5" key="1">
    <citation type="journal article" date="2023" name="ISME J.">
        <title>Cultivation and genomic characterization of novel and ubiquitous marine nitrite-oxidizing bacteria from the Nitrospirales.</title>
        <authorList>
            <person name="Mueller A.J."/>
            <person name="Daebeler A."/>
            <person name="Herbold C.W."/>
            <person name="Kirkegaard R.H."/>
            <person name="Daims H."/>
        </authorList>
    </citation>
    <scope>NUCLEOTIDE SEQUENCE [LARGE SCALE GENOMIC DNA]</scope>
    <source>
        <strain evidence="4 5">EB</strain>
    </source>
</reference>